<dbReference type="SMART" id="SM00347">
    <property type="entry name" value="HTH_MARR"/>
    <property type="match status" value="1"/>
</dbReference>
<evidence type="ECO:0000313" key="5">
    <source>
        <dbReference type="EMBL" id="ABV92503.1"/>
    </source>
</evidence>
<dbReference type="PROSITE" id="PS50995">
    <property type="entry name" value="HTH_MARR_2"/>
    <property type="match status" value="1"/>
</dbReference>
<evidence type="ECO:0000256" key="3">
    <source>
        <dbReference type="ARBA" id="ARBA00023163"/>
    </source>
</evidence>
<dbReference type="SUPFAM" id="SSF46785">
    <property type="entry name" value="Winged helix' DNA-binding domain"/>
    <property type="match status" value="1"/>
</dbReference>
<keyword evidence="1" id="KW-0805">Transcription regulation</keyword>
<dbReference type="CDD" id="cd00090">
    <property type="entry name" value="HTH_ARSR"/>
    <property type="match status" value="1"/>
</dbReference>
<dbReference type="AlphaFoldDB" id="A8LQW0"/>
<dbReference type="InterPro" id="IPR036390">
    <property type="entry name" value="WH_DNA-bd_sf"/>
</dbReference>
<dbReference type="InterPro" id="IPR036388">
    <property type="entry name" value="WH-like_DNA-bd_sf"/>
</dbReference>
<dbReference type="Pfam" id="PF01047">
    <property type="entry name" value="MarR"/>
    <property type="match status" value="1"/>
</dbReference>
<sequence>MFTRKLKHRIIYMANKNPNPPSLGRQLNFTTGQMNALCQAWLAPHGLSLPQWVVLSCLWREGEISIGLLAERVGTGLPATSRIVDRMEDRGLLVKRKDPEDRRSVLIAVTAAGQALDPLARFYDHINEALLAGFTPTERSLAFDLLARMEHNARAAQERDGP</sequence>
<dbReference type="PANTHER" id="PTHR33164:SF64">
    <property type="entry name" value="TRANSCRIPTIONAL REGULATOR SLYA"/>
    <property type="match status" value="1"/>
</dbReference>
<dbReference type="InterPro" id="IPR011991">
    <property type="entry name" value="ArsR-like_HTH"/>
</dbReference>
<dbReference type="eggNOG" id="COG1846">
    <property type="taxonomic scope" value="Bacteria"/>
</dbReference>
<dbReference type="InterPro" id="IPR039422">
    <property type="entry name" value="MarR/SlyA-like"/>
</dbReference>
<evidence type="ECO:0000259" key="4">
    <source>
        <dbReference type="PROSITE" id="PS50995"/>
    </source>
</evidence>
<evidence type="ECO:0000256" key="1">
    <source>
        <dbReference type="ARBA" id="ARBA00023015"/>
    </source>
</evidence>
<dbReference type="PRINTS" id="PR00598">
    <property type="entry name" value="HTHMARR"/>
</dbReference>
<keyword evidence="3" id="KW-0804">Transcription</keyword>
<dbReference type="EMBL" id="CP000830">
    <property type="protein sequence ID" value="ABV92503.1"/>
    <property type="molecule type" value="Genomic_DNA"/>
</dbReference>
<keyword evidence="2" id="KW-0238">DNA-binding</keyword>
<gene>
    <name evidence="5" type="ordered locus">Dshi_0758</name>
</gene>
<dbReference type="STRING" id="398580.Dshi_0758"/>
<name>A8LQW0_DINSH</name>
<dbReference type="GO" id="GO:0003677">
    <property type="term" value="F:DNA binding"/>
    <property type="evidence" value="ECO:0007669"/>
    <property type="project" value="UniProtKB-KW"/>
</dbReference>
<organism evidence="5 6">
    <name type="scientific">Dinoroseobacter shibae (strain DSM 16493 / NCIMB 14021 / DFL 12)</name>
    <dbReference type="NCBI Taxonomy" id="398580"/>
    <lineage>
        <taxon>Bacteria</taxon>
        <taxon>Pseudomonadati</taxon>
        <taxon>Pseudomonadota</taxon>
        <taxon>Alphaproteobacteria</taxon>
        <taxon>Rhodobacterales</taxon>
        <taxon>Roseobacteraceae</taxon>
        <taxon>Dinoroseobacter</taxon>
    </lineage>
</organism>
<dbReference type="Proteomes" id="UP000006833">
    <property type="component" value="Chromosome"/>
</dbReference>
<reference evidence="6" key="1">
    <citation type="journal article" date="2010" name="ISME J.">
        <title>The complete genome sequence of the algal symbiont Dinoroseobacter shibae: a hitchhiker's guide to life in the sea.</title>
        <authorList>
            <person name="Wagner-Dobler I."/>
            <person name="Ballhausen B."/>
            <person name="Berger M."/>
            <person name="Brinkhoff T."/>
            <person name="Buchholz I."/>
            <person name="Bunk B."/>
            <person name="Cypionka H."/>
            <person name="Daniel R."/>
            <person name="Drepper T."/>
            <person name="Gerdts G."/>
            <person name="Hahnke S."/>
            <person name="Han C."/>
            <person name="Jahn D."/>
            <person name="Kalhoefer D."/>
            <person name="Kiss H."/>
            <person name="Klenk H.P."/>
            <person name="Kyrpides N."/>
            <person name="Liebl W."/>
            <person name="Liesegang H."/>
            <person name="Meincke L."/>
            <person name="Pati A."/>
            <person name="Petersen J."/>
            <person name="Piekarski T."/>
            <person name="Pommerenke C."/>
            <person name="Pradella S."/>
            <person name="Pukall R."/>
            <person name="Rabus R."/>
            <person name="Stackebrandt E."/>
            <person name="Thole S."/>
            <person name="Thompson L."/>
            <person name="Tielen P."/>
            <person name="Tomasch J."/>
            <person name="von Jan M."/>
            <person name="Wanphrut N."/>
            <person name="Wichels A."/>
            <person name="Zech H."/>
            <person name="Simon M."/>
        </authorList>
    </citation>
    <scope>NUCLEOTIDE SEQUENCE [LARGE SCALE GENOMIC DNA]</scope>
    <source>
        <strain evidence="6">DSM 16493 / NCIMB 14021 / DFL 12</strain>
    </source>
</reference>
<protein>
    <submittedName>
        <fullName evidence="5">Transcriptional regulator</fullName>
    </submittedName>
</protein>
<feature type="domain" description="HTH marR-type" evidence="4">
    <location>
        <begin position="1"/>
        <end position="151"/>
    </location>
</feature>
<dbReference type="GO" id="GO:0003700">
    <property type="term" value="F:DNA-binding transcription factor activity"/>
    <property type="evidence" value="ECO:0007669"/>
    <property type="project" value="InterPro"/>
</dbReference>
<evidence type="ECO:0000313" key="6">
    <source>
        <dbReference type="Proteomes" id="UP000006833"/>
    </source>
</evidence>
<dbReference type="PANTHER" id="PTHR33164">
    <property type="entry name" value="TRANSCRIPTIONAL REGULATOR, MARR FAMILY"/>
    <property type="match status" value="1"/>
</dbReference>
<dbReference type="HOGENOM" id="CLU_083287_18_6_5"/>
<evidence type="ECO:0000256" key="2">
    <source>
        <dbReference type="ARBA" id="ARBA00023125"/>
    </source>
</evidence>
<dbReference type="KEGG" id="dsh:Dshi_0758"/>
<keyword evidence="6" id="KW-1185">Reference proteome</keyword>
<dbReference type="GO" id="GO:0006950">
    <property type="term" value="P:response to stress"/>
    <property type="evidence" value="ECO:0007669"/>
    <property type="project" value="TreeGrafter"/>
</dbReference>
<dbReference type="Gene3D" id="1.10.10.10">
    <property type="entry name" value="Winged helix-like DNA-binding domain superfamily/Winged helix DNA-binding domain"/>
    <property type="match status" value="1"/>
</dbReference>
<dbReference type="InterPro" id="IPR000835">
    <property type="entry name" value="HTH_MarR-typ"/>
</dbReference>
<proteinExistence type="predicted"/>
<accession>A8LQW0</accession>